<evidence type="ECO:0000256" key="1">
    <source>
        <dbReference type="SAM" id="MobiDB-lite"/>
    </source>
</evidence>
<comment type="caution">
    <text evidence="2">The sequence shown here is derived from an EMBL/GenBank/DDBJ whole genome shotgun (WGS) entry which is preliminary data.</text>
</comment>
<proteinExistence type="predicted"/>
<reference evidence="2" key="2">
    <citation type="submission" date="2023-04" db="EMBL/GenBank/DDBJ databases">
        <authorList>
            <person name="Bruccoleri R.E."/>
            <person name="Oakeley E.J."/>
            <person name="Faust A.-M."/>
            <person name="Dessus-Babus S."/>
            <person name="Altorfer M."/>
            <person name="Burckhardt D."/>
            <person name="Oertli M."/>
            <person name="Naumann U."/>
            <person name="Petersen F."/>
            <person name="Wong J."/>
        </authorList>
    </citation>
    <scope>NUCLEOTIDE SEQUENCE</scope>
    <source>
        <strain evidence="2">GSM-AAB239-AS_SAM_17_03QT</strain>
        <tissue evidence="2">Leaf</tissue>
    </source>
</reference>
<feature type="compositionally biased region" description="Acidic residues" evidence="1">
    <location>
        <begin position="7"/>
        <end position="29"/>
    </location>
</feature>
<evidence type="ECO:0000313" key="3">
    <source>
        <dbReference type="Proteomes" id="UP001140949"/>
    </source>
</evidence>
<dbReference type="Proteomes" id="UP001140949">
    <property type="component" value="Unassembled WGS sequence"/>
</dbReference>
<name>A0AAX6GRV3_IRIPA</name>
<gene>
    <name evidence="2" type="ORF">M6B38_352190</name>
</gene>
<reference evidence="2" key="1">
    <citation type="journal article" date="2023" name="GigaByte">
        <title>Genome assembly of the bearded iris, Iris pallida Lam.</title>
        <authorList>
            <person name="Bruccoleri R.E."/>
            <person name="Oakeley E.J."/>
            <person name="Faust A.M.E."/>
            <person name="Altorfer M."/>
            <person name="Dessus-Babus S."/>
            <person name="Burckhardt D."/>
            <person name="Oertli M."/>
            <person name="Naumann U."/>
            <person name="Petersen F."/>
            <person name="Wong J."/>
        </authorList>
    </citation>
    <scope>NUCLEOTIDE SEQUENCE</scope>
    <source>
        <strain evidence="2">GSM-AAB239-AS_SAM_17_03QT</strain>
    </source>
</reference>
<sequence>MKNSKEDEYDDDGIDAQDEVEEQEESKEEDESKKDVILSMKAKVSSVVARNASSDSSKDEKSSSSGKSTGSKRKPKPHKFSGELLELLYVYLMVHYVLSFTRVSDVVNEF</sequence>
<accession>A0AAX6GRV3</accession>
<organism evidence="2 3">
    <name type="scientific">Iris pallida</name>
    <name type="common">Sweet iris</name>
    <dbReference type="NCBI Taxonomy" id="29817"/>
    <lineage>
        <taxon>Eukaryota</taxon>
        <taxon>Viridiplantae</taxon>
        <taxon>Streptophyta</taxon>
        <taxon>Embryophyta</taxon>
        <taxon>Tracheophyta</taxon>
        <taxon>Spermatophyta</taxon>
        <taxon>Magnoliopsida</taxon>
        <taxon>Liliopsida</taxon>
        <taxon>Asparagales</taxon>
        <taxon>Iridaceae</taxon>
        <taxon>Iridoideae</taxon>
        <taxon>Irideae</taxon>
        <taxon>Iris</taxon>
    </lineage>
</organism>
<dbReference type="EMBL" id="JANAVB010017023">
    <property type="protein sequence ID" value="KAJ6831047.1"/>
    <property type="molecule type" value="Genomic_DNA"/>
</dbReference>
<protein>
    <submittedName>
        <fullName evidence="2">Uncharacterized protein</fullName>
    </submittedName>
</protein>
<dbReference type="AlphaFoldDB" id="A0AAX6GRV3"/>
<evidence type="ECO:0000313" key="2">
    <source>
        <dbReference type="EMBL" id="KAJ6831047.1"/>
    </source>
</evidence>
<feature type="region of interest" description="Disordered" evidence="1">
    <location>
        <begin position="1"/>
        <end position="78"/>
    </location>
</feature>
<keyword evidence="3" id="KW-1185">Reference proteome</keyword>